<comment type="caution">
    <text evidence="2">The sequence shown here is derived from an EMBL/GenBank/DDBJ whole genome shotgun (WGS) entry which is preliminary data.</text>
</comment>
<protein>
    <submittedName>
        <fullName evidence="2">Uncharacterized protein</fullName>
    </submittedName>
</protein>
<reference evidence="2 3" key="1">
    <citation type="submission" date="2019-11" db="EMBL/GenBank/DDBJ databases">
        <title>Whole genome sequence of Oryza granulata.</title>
        <authorList>
            <person name="Li W."/>
        </authorList>
    </citation>
    <scope>NUCLEOTIDE SEQUENCE [LARGE SCALE GENOMIC DNA]</scope>
    <source>
        <strain evidence="3">cv. Menghai</strain>
        <tissue evidence="2">Leaf</tissue>
    </source>
</reference>
<keyword evidence="3" id="KW-1185">Reference proteome</keyword>
<name>A0A6G1CX66_9ORYZ</name>
<organism evidence="2 3">
    <name type="scientific">Oryza meyeriana var. granulata</name>
    <dbReference type="NCBI Taxonomy" id="110450"/>
    <lineage>
        <taxon>Eukaryota</taxon>
        <taxon>Viridiplantae</taxon>
        <taxon>Streptophyta</taxon>
        <taxon>Embryophyta</taxon>
        <taxon>Tracheophyta</taxon>
        <taxon>Spermatophyta</taxon>
        <taxon>Magnoliopsida</taxon>
        <taxon>Liliopsida</taxon>
        <taxon>Poales</taxon>
        <taxon>Poaceae</taxon>
        <taxon>BOP clade</taxon>
        <taxon>Oryzoideae</taxon>
        <taxon>Oryzeae</taxon>
        <taxon>Oryzinae</taxon>
        <taxon>Oryza</taxon>
        <taxon>Oryza meyeriana</taxon>
    </lineage>
</organism>
<proteinExistence type="predicted"/>
<evidence type="ECO:0000256" key="1">
    <source>
        <dbReference type="SAM" id="MobiDB-lite"/>
    </source>
</evidence>
<evidence type="ECO:0000313" key="2">
    <source>
        <dbReference type="EMBL" id="KAF0904113.1"/>
    </source>
</evidence>
<dbReference type="Proteomes" id="UP000479710">
    <property type="component" value="Unassembled WGS sequence"/>
</dbReference>
<sequence>MVTVDPIPTGAIKDGEREQRRGTEDEKEYRQGEEIESDGWSEKGGGVGSCRWALMPARERVSSVRGGAGGVLCARGNGIGTRSVASCERVGSGRKMSWWRLLGAM</sequence>
<dbReference type="AlphaFoldDB" id="A0A6G1CX66"/>
<dbReference type="EMBL" id="SPHZ02000008">
    <property type="protein sequence ID" value="KAF0904113.1"/>
    <property type="molecule type" value="Genomic_DNA"/>
</dbReference>
<accession>A0A6G1CX66</accession>
<gene>
    <name evidence="2" type="ORF">E2562_031836</name>
</gene>
<feature type="compositionally biased region" description="Basic and acidic residues" evidence="1">
    <location>
        <begin position="13"/>
        <end position="33"/>
    </location>
</feature>
<feature type="region of interest" description="Disordered" evidence="1">
    <location>
        <begin position="1"/>
        <end position="45"/>
    </location>
</feature>
<evidence type="ECO:0000313" key="3">
    <source>
        <dbReference type="Proteomes" id="UP000479710"/>
    </source>
</evidence>